<evidence type="ECO:0000256" key="3">
    <source>
        <dbReference type="SAM" id="MobiDB-lite"/>
    </source>
</evidence>
<dbReference type="EMBL" id="JALZ01000002">
    <property type="protein sequence ID" value="ETX16048.1"/>
    <property type="molecule type" value="Genomic_DNA"/>
</dbReference>
<dbReference type="Pfam" id="PF12974">
    <property type="entry name" value="Phosphonate-bd"/>
    <property type="match status" value="1"/>
</dbReference>
<feature type="compositionally biased region" description="Polar residues" evidence="3">
    <location>
        <begin position="25"/>
        <end position="41"/>
    </location>
</feature>
<dbReference type="PANTHER" id="PTHR35841">
    <property type="entry name" value="PHOSPHONATES-BINDING PERIPLASMIC PROTEIN"/>
    <property type="match status" value="1"/>
</dbReference>
<dbReference type="NCBIfam" id="TIGR01098">
    <property type="entry name" value="3A0109s03R"/>
    <property type="match status" value="1"/>
</dbReference>
<dbReference type="NCBIfam" id="TIGR03431">
    <property type="entry name" value="PhnD"/>
    <property type="match status" value="1"/>
</dbReference>
<name>X7ELM0_9RHOB</name>
<evidence type="ECO:0000256" key="2">
    <source>
        <dbReference type="ARBA" id="ARBA00022729"/>
    </source>
</evidence>
<comment type="similarity">
    <text evidence="1">Belongs to the phosphate/phosphite/phosphonate binding protein family.</text>
</comment>
<dbReference type="PANTHER" id="PTHR35841:SF1">
    <property type="entry name" value="PHOSPHONATES-BINDING PERIPLASMIC PROTEIN"/>
    <property type="match status" value="1"/>
</dbReference>
<evidence type="ECO:0000256" key="1">
    <source>
        <dbReference type="ARBA" id="ARBA00007162"/>
    </source>
</evidence>
<feature type="region of interest" description="Disordered" evidence="3">
    <location>
        <begin position="25"/>
        <end position="48"/>
    </location>
</feature>
<gene>
    <name evidence="5" type="ORF">OCH239_07735</name>
</gene>
<reference evidence="5 6" key="1">
    <citation type="submission" date="2014-01" db="EMBL/GenBank/DDBJ databases">
        <title>Roseivivax halodurans JCM 10272 Genome Sequencing.</title>
        <authorList>
            <person name="Lai Q."/>
            <person name="Li G."/>
            <person name="Shao Z."/>
        </authorList>
    </citation>
    <scope>NUCLEOTIDE SEQUENCE [LARGE SCALE GENOMIC DNA]</scope>
    <source>
        <strain evidence="5 6">JCM 10272</strain>
    </source>
</reference>
<keyword evidence="6" id="KW-1185">Reference proteome</keyword>
<dbReference type="SUPFAM" id="SSF53850">
    <property type="entry name" value="Periplasmic binding protein-like II"/>
    <property type="match status" value="1"/>
</dbReference>
<evidence type="ECO:0000256" key="4">
    <source>
        <dbReference type="SAM" id="SignalP"/>
    </source>
</evidence>
<comment type="caution">
    <text evidence="5">The sequence shown here is derived from an EMBL/GenBank/DDBJ whole genome shotgun (WGS) entry which is preliminary data.</text>
</comment>
<dbReference type="InterPro" id="IPR017797">
    <property type="entry name" value="Phosphnate-bd"/>
</dbReference>
<dbReference type="OrthoDB" id="9802896at2"/>
<dbReference type="Proteomes" id="UP000022447">
    <property type="component" value="Unassembled WGS sequence"/>
</dbReference>
<protein>
    <submittedName>
        <fullName evidence="5">Phosphonate ABC transporter substrate-binding protein</fullName>
    </submittedName>
</protein>
<dbReference type="RefSeq" id="WP_037258457.1">
    <property type="nucleotide sequence ID" value="NZ_JALZ01000002.1"/>
</dbReference>
<proteinExistence type="inferred from homology"/>
<evidence type="ECO:0000313" key="6">
    <source>
        <dbReference type="Proteomes" id="UP000022447"/>
    </source>
</evidence>
<dbReference type="CDD" id="cd01071">
    <property type="entry name" value="PBP2_PhnD_like"/>
    <property type="match status" value="1"/>
</dbReference>
<dbReference type="eggNOG" id="COG3221">
    <property type="taxonomic scope" value="Bacteria"/>
</dbReference>
<feature type="chain" id="PRO_5004978018" evidence="4">
    <location>
        <begin position="23"/>
        <end position="334"/>
    </location>
</feature>
<organism evidence="5 6">
    <name type="scientific">Roseivivax halodurans JCM 10272</name>
    <dbReference type="NCBI Taxonomy" id="1449350"/>
    <lineage>
        <taxon>Bacteria</taxon>
        <taxon>Pseudomonadati</taxon>
        <taxon>Pseudomonadota</taxon>
        <taxon>Alphaproteobacteria</taxon>
        <taxon>Rhodobacterales</taxon>
        <taxon>Roseobacteraceae</taxon>
        <taxon>Roseivivax</taxon>
    </lineage>
</organism>
<dbReference type="InterPro" id="IPR005770">
    <property type="entry name" value="PhnD"/>
</dbReference>
<dbReference type="GO" id="GO:0043190">
    <property type="term" value="C:ATP-binding cassette (ABC) transporter complex"/>
    <property type="evidence" value="ECO:0007669"/>
    <property type="project" value="InterPro"/>
</dbReference>
<keyword evidence="2 4" id="KW-0732">Signal</keyword>
<dbReference type="GO" id="GO:0015716">
    <property type="term" value="P:organic phosphonate transport"/>
    <property type="evidence" value="ECO:0007669"/>
    <property type="project" value="InterPro"/>
</dbReference>
<dbReference type="STRING" id="1449350.OCH239_07735"/>
<dbReference type="Gene3D" id="3.40.190.10">
    <property type="entry name" value="Periplasmic binding protein-like II"/>
    <property type="match status" value="2"/>
</dbReference>
<feature type="signal peptide" evidence="4">
    <location>
        <begin position="1"/>
        <end position="22"/>
    </location>
</feature>
<dbReference type="AlphaFoldDB" id="X7ELM0"/>
<evidence type="ECO:0000313" key="5">
    <source>
        <dbReference type="EMBL" id="ETX16048.1"/>
    </source>
</evidence>
<dbReference type="PATRIC" id="fig|1449350.3.peg.588"/>
<accession>X7ELM0</accession>
<dbReference type="GO" id="GO:0055085">
    <property type="term" value="P:transmembrane transport"/>
    <property type="evidence" value="ECO:0007669"/>
    <property type="project" value="InterPro"/>
</dbReference>
<sequence length="334" mass="35458">MDVKTLTLALLASTALAGHAFAQETSASDTGMTPQESSSADTSEEDLADSEADLIDELNIGVLGGENAQDRMTANQCLADYAAERLGVDVNIFTPADYNGVIQGLLGGSLDMAWLGASAYAAIHLQDPETVEPVLVKTNLDGSYSYHSIGFARTDSGITSLEDMEGKVFGFGDPNSTSGYLIPSVEIPAEGESITMEPGEYFSDVVFTGGHEQTIVAVNNGDIDAGVTWADGLGNWEDGYNSGALRKASDAGIVDMNNLVEIWRSKPIPEGPVVLRTELPQEVKDEMVNLVENLHSIDEDCAYGVAAGETAGFRPIGHEAYETIVEVRRREIGG</sequence>